<name>A0A239D6Z8_9SPHN</name>
<keyword evidence="6" id="KW-0808">Transferase</keyword>
<protein>
    <submittedName>
        <fullName evidence="6">Sugar transferase involved in LPS biosynthesis (Colanic, teichoic acid)</fullName>
    </submittedName>
</protein>
<evidence type="ECO:0000256" key="4">
    <source>
        <dbReference type="SAM" id="Phobius"/>
    </source>
</evidence>
<dbReference type="Pfam" id="PF02397">
    <property type="entry name" value="Bac_transf"/>
    <property type="match status" value="1"/>
</dbReference>
<feature type="region of interest" description="Disordered" evidence="3">
    <location>
        <begin position="1"/>
        <end position="25"/>
    </location>
</feature>
<feature type="transmembrane region" description="Helical" evidence="4">
    <location>
        <begin position="81"/>
        <end position="98"/>
    </location>
</feature>
<keyword evidence="4" id="KW-0472">Membrane</keyword>
<organism evidence="6 7">
    <name type="scientific">Sphingopyxis indica</name>
    <dbReference type="NCBI Taxonomy" id="436663"/>
    <lineage>
        <taxon>Bacteria</taxon>
        <taxon>Pseudomonadati</taxon>
        <taxon>Pseudomonadota</taxon>
        <taxon>Alphaproteobacteria</taxon>
        <taxon>Sphingomonadales</taxon>
        <taxon>Sphingomonadaceae</taxon>
        <taxon>Sphingopyxis</taxon>
    </lineage>
</organism>
<feature type="transmembrane region" description="Helical" evidence="4">
    <location>
        <begin position="50"/>
        <end position="69"/>
    </location>
</feature>
<keyword evidence="2" id="KW-0270">Exopolysaccharide synthesis</keyword>
<feature type="transmembrane region" description="Helical" evidence="4">
    <location>
        <begin position="142"/>
        <end position="161"/>
    </location>
</feature>
<feature type="transmembrane region" description="Helical" evidence="4">
    <location>
        <begin position="118"/>
        <end position="136"/>
    </location>
</feature>
<dbReference type="PANTHER" id="PTHR30576">
    <property type="entry name" value="COLANIC BIOSYNTHESIS UDP-GLUCOSE LIPID CARRIER TRANSFERASE"/>
    <property type="match status" value="1"/>
</dbReference>
<feature type="domain" description="Bacterial sugar transferase" evidence="5">
    <location>
        <begin position="290"/>
        <end position="478"/>
    </location>
</feature>
<evidence type="ECO:0000313" key="6">
    <source>
        <dbReference type="EMBL" id="SNS28049.1"/>
    </source>
</evidence>
<dbReference type="GO" id="GO:0016780">
    <property type="term" value="F:phosphotransferase activity, for other substituted phosphate groups"/>
    <property type="evidence" value="ECO:0007669"/>
    <property type="project" value="TreeGrafter"/>
</dbReference>
<evidence type="ECO:0000256" key="3">
    <source>
        <dbReference type="SAM" id="MobiDB-lite"/>
    </source>
</evidence>
<evidence type="ECO:0000256" key="1">
    <source>
        <dbReference type="ARBA" id="ARBA00006464"/>
    </source>
</evidence>
<evidence type="ECO:0000256" key="2">
    <source>
        <dbReference type="ARBA" id="ARBA00023169"/>
    </source>
</evidence>
<dbReference type="RefSeq" id="WP_089214063.1">
    <property type="nucleotide sequence ID" value="NZ_FZPA01000001.1"/>
</dbReference>
<keyword evidence="4" id="KW-1133">Transmembrane helix</keyword>
<dbReference type="AlphaFoldDB" id="A0A239D6Z8"/>
<reference evidence="6 7" key="1">
    <citation type="submission" date="2017-06" db="EMBL/GenBank/DDBJ databases">
        <authorList>
            <person name="Kim H.J."/>
            <person name="Triplett B.A."/>
        </authorList>
    </citation>
    <scope>NUCLEOTIDE SEQUENCE [LARGE SCALE GENOMIC DNA]</scope>
    <source>
        <strain evidence="6 7">DS15</strain>
    </source>
</reference>
<dbReference type="EMBL" id="FZPA01000001">
    <property type="protein sequence ID" value="SNS28049.1"/>
    <property type="molecule type" value="Genomic_DNA"/>
</dbReference>
<sequence length="483" mass="53975">MDIESSITNLSGSAMNAESETSRPGTFSKLRRAAPQLDRLAGKRLRRRKLTIWAFAVDLLCIAVAYSVTSYAWLDAHHVEQVSRILVSVLPIYLGISFNNRGHQTELLIDAFRSGWRAGTALAWAAATLLLVAFFMKIGAEFSRLVFGFGTVLGIVLVVSWRSVLARIANRYLGPSPFATLCIYDDWPRSEFAGEGALDASAHGLSPDPADPAAIDHLGRVVMGMDSVVVHCPPEKRAQWAFVLKSLDVPSEIVTPELNALHPLAIGQRSGQTSLVLTSGPMPWNQRLLKRSFDLLITLLLMPILVPFIAVVALLIKIDSPGPVFFKQDRIGLGNRKFSIIKFRSMRTDMQDDRARKLTQRDDPRVTKFGKFIRSTSIDELPQFINVLRGDMSLVGPRPHAELALAGERLYWEVDNAYWHRHVVKPGITGLAQIRGHRGNTFDEQQLRDRLNADLEYVSEWSLISDMKILLRTISVVFHKNAF</sequence>
<keyword evidence="4" id="KW-0812">Transmembrane</keyword>
<dbReference type="PANTHER" id="PTHR30576:SF0">
    <property type="entry name" value="UNDECAPRENYL-PHOSPHATE N-ACETYLGALACTOSAMINYL 1-PHOSPHATE TRANSFERASE-RELATED"/>
    <property type="match status" value="1"/>
</dbReference>
<evidence type="ECO:0000259" key="5">
    <source>
        <dbReference type="Pfam" id="PF02397"/>
    </source>
</evidence>
<proteinExistence type="inferred from homology"/>
<evidence type="ECO:0000313" key="7">
    <source>
        <dbReference type="Proteomes" id="UP000198339"/>
    </source>
</evidence>
<dbReference type="InterPro" id="IPR003362">
    <property type="entry name" value="Bact_transf"/>
</dbReference>
<accession>A0A239D6Z8</accession>
<feature type="transmembrane region" description="Helical" evidence="4">
    <location>
        <begin position="295"/>
        <end position="316"/>
    </location>
</feature>
<comment type="similarity">
    <text evidence="1">Belongs to the bacterial sugar transferase family.</text>
</comment>
<dbReference type="GO" id="GO:0000271">
    <property type="term" value="P:polysaccharide biosynthetic process"/>
    <property type="evidence" value="ECO:0007669"/>
    <property type="project" value="UniProtKB-KW"/>
</dbReference>
<dbReference type="Proteomes" id="UP000198339">
    <property type="component" value="Unassembled WGS sequence"/>
</dbReference>
<gene>
    <name evidence="6" type="ORF">SAMN06295955_101124</name>
</gene>
<keyword evidence="7" id="KW-1185">Reference proteome</keyword>